<organism evidence="2 5">
    <name type="scientific">Streptomyces acidiscabies</name>
    <dbReference type="NCBI Taxonomy" id="42234"/>
    <lineage>
        <taxon>Bacteria</taxon>
        <taxon>Bacillati</taxon>
        <taxon>Actinomycetota</taxon>
        <taxon>Actinomycetes</taxon>
        <taxon>Kitasatosporales</taxon>
        <taxon>Streptomycetaceae</taxon>
        <taxon>Streptomyces</taxon>
    </lineage>
</organism>
<dbReference type="Proteomes" id="UP001282288">
    <property type="component" value="Unassembled WGS sequence"/>
</dbReference>
<name>A0AAP6EEW9_9ACTN</name>
<dbReference type="AlphaFoldDB" id="A0AAP6EEW9"/>
<keyword evidence="4" id="KW-1185">Reference proteome</keyword>
<dbReference type="EMBL" id="JARAWC010000006">
    <property type="protein sequence ID" value="MDX2960169.1"/>
    <property type="molecule type" value="Genomic_DNA"/>
</dbReference>
<sequence length="84" mass="9390">MTPDVPPRRLPGARAELRRGRELNAAAHRITDQDDARYVDLWPVLAAHRGGLRSQYTHDDLHLNGPGYRTWAPDPAVAPCGRRA</sequence>
<protein>
    <recommendedName>
        <fullName evidence="1">SGNH hydrolase-type esterase domain-containing protein</fullName>
    </recommendedName>
</protein>
<dbReference type="SUPFAM" id="SSF52266">
    <property type="entry name" value="SGNH hydrolase"/>
    <property type="match status" value="1"/>
</dbReference>
<reference evidence="2 4" key="1">
    <citation type="journal article" date="2023" name="Microb. Genom.">
        <title>Mesoterricola silvestris gen. nov., sp. nov., Mesoterricola sediminis sp. nov., Geothrix oryzae sp. nov., Geothrix edaphica sp. nov., Geothrix rubra sp. nov., and Geothrix limicola sp. nov., six novel members of Acidobacteriota isolated from soils.</title>
        <authorList>
            <person name="Weisberg A.J."/>
            <person name="Pearce E."/>
            <person name="Kramer C.G."/>
            <person name="Chang J.H."/>
            <person name="Clarke C.R."/>
        </authorList>
    </citation>
    <scope>NUCLEOTIDE SEQUENCE</scope>
    <source>
        <strain evidence="3 4">NB05-1H</strain>
        <strain evidence="2">NRRL_B-16521</strain>
    </source>
</reference>
<dbReference type="Pfam" id="PF13472">
    <property type="entry name" value="Lipase_GDSL_2"/>
    <property type="match status" value="1"/>
</dbReference>
<comment type="caution">
    <text evidence="2">The sequence shown here is derived from an EMBL/GenBank/DDBJ whole genome shotgun (WGS) entry which is preliminary data.</text>
</comment>
<dbReference type="InterPro" id="IPR013830">
    <property type="entry name" value="SGNH_hydro"/>
</dbReference>
<dbReference type="RefSeq" id="WP_010353107.1">
    <property type="nucleotide sequence ID" value="NZ_BCMK01000083.1"/>
</dbReference>
<evidence type="ECO:0000313" key="3">
    <source>
        <dbReference type="EMBL" id="MDX3019520.1"/>
    </source>
</evidence>
<evidence type="ECO:0000313" key="4">
    <source>
        <dbReference type="Proteomes" id="UP001272987"/>
    </source>
</evidence>
<dbReference type="InterPro" id="IPR036514">
    <property type="entry name" value="SGNH_hydro_sf"/>
</dbReference>
<dbReference type="Gene3D" id="3.40.50.1110">
    <property type="entry name" value="SGNH hydrolase"/>
    <property type="match status" value="1"/>
</dbReference>
<evidence type="ECO:0000313" key="5">
    <source>
        <dbReference type="Proteomes" id="UP001282288"/>
    </source>
</evidence>
<dbReference type="GeneID" id="88092317"/>
<evidence type="ECO:0000313" key="2">
    <source>
        <dbReference type="EMBL" id="MDX2960169.1"/>
    </source>
</evidence>
<dbReference type="Proteomes" id="UP001272987">
    <property type="component" value="Unassembled WGS sequence"/>
</dbReference>
<evidence type="ECO:0000259" key="1">
    <source>
        <dbReference type="Pfam" id="PF13472"/>
    </source>
</evidence>
<accession>A0AAP6EEW9</accession>
<proteinExistence type="predicted"/>
<gene>
    <name evidence="2" type="ORF">PV399_10655</name>
    <name evidence="3" type="ORF">PV666_16705</name>
</gene>
<feature type="domain" description="SGNH hydrolase-type esterase" evidence="1">
    <location>
        <begin position="5"/>
        <end position="69"/>
    </location>
</feature>
<dbReference type="EMBL" id="JARAWP010000009">
    <property type="protein sequence ID" value="MDX3019520.1"/>
    <property type="molecule type" value="Genomic_DNA"/>
</dbReference>